<accession>A0AAD8JNZ4</accession>
<evidence type="ECO:0000313" key="2">
    <source>
        <dbReference type="EMBL" id="KAK1407258.1"/>
    </source>
</evidence>
<feature type="region of interest" description="Disordered" evidence="1">
    <location>
        <begin position="22"/>
        <end position="111"/>
    </location>
</feature>
<gene>
    <name evidence="2" type="ORF">QVD17_38872</name>
</gene>
<evidence type="ECO:0000256" key="1">
    <source>
        <dbReference type="SAM" id="MobiDB-lite"/>
    </source>
</evidence>
<keyword evidence="3" id="KW-1185">Reference proteome</keyword>
<evidence type="ECO:0000313" key="3">
    <source>
        <dbReference type="Proteomes" id="UP001229421"/>
    </source>
</evidence>
<feature type="compositionally biased region" description="Basic and acidic residues" evidence="1">
    <location>
        <begin position="31"/>
        <end position="44"/>
    </location>
</feature>
<organism evidence="2 3">
    <name type="scientific">Tagetes erecta</name>
    <name type="common">African marigold</name>
    <dbReference type="NCBI Taxonomy" id="13708"/>
    <lineage>
        <taxon>Eukaryota</taxon>
        <taxon>Viridiplantae</taxon>
        <taxon>Streptophyta</taxon>
        <taxon>Embryophyta</taxon>
        <taxon>Tracheophyta</taxon>
        <taxon>Spermatophyta</taxon>
        <taxon>Magnoliopsida</taxon>
        <taxon>eudicotyledons</taxon>
        <taxon>Gunneridae</taxon>
        <taxon>Pentapetalae</taxon>
        <taxon>asterids</taxon>
        <taxon>campanulids</taxon>
        <taxon>Asterales</taxon>
        <taxon>Asteraceae</taxon>
        <taxon>Asteroideae</taxon>
        <taxon>Heliantheae alliance</taxon>
        <taxon>Tageteae</taxon>
        <taxon>Tagetes</taxon>
    </lineage>
</organism>
<sequence>MAVVEPKATYIQRSVAINNLNTRTTTCNSKSDLRTSNHHRENPRSHRSKMSNNHRCVTIINKHHRSITTGSQIREVEATEKQSNKTPSENGRGNKDRDVATSPSRSPTFSL</sequence>
<proteinExistence type="predicted"/>
<dbReference type="AlphaFoldDB" id="A0AAD8JNZ4"/>
<dbReference type="Proteomes" id="UP001229421">
    <property type="component" value="Unassembled WGS sequence"/>
</dbReference>
<feature type="compositionally biased region" description="Polar residues" evidence="1">
    <location>
        <begin position="101"/>
        <end position="111"/>
    </location>
</feature>
<dbReference type="EMBL" id="JAUHHV010000011">
    <property type="protein sequence ID" value="KAK1407258.1"/>
    <property type="molecule type" value="Genomic_DNA"/>
</dbReference>
<feature type="compositionally biased region" description="Basic and acidic residues" evidence="1">
    <location>
        <begin position="74"/>
        <end position="83"/>
    </location>
</feature>
<reference evidence="2" key="1">
    <citation type="journal article" date="2023" name="bioRxiv">
        <title>Improved chromosome-level genome assembly for marigold (Tagetes erecta).</title>
        <authorList>
            <person name="Jiang F."/>
            <person name="Yuan L."/>
            <person name="Wang S."/>
            <person name="Wang H."/>
            <person name="Xu D."/>
            <person name="Wang A."/>
            <person name="Fan W."/>
        </authorList>
    </citation>
    <scope>NUCLEOTIDE SEQUENCE</scope>
    <source>
        <strain evidence="2">WSJ</strain>
        <tissue evidence="2">Leaf</tissue>
    </source>
</reference>
<comment type="caution">
    <text evidence="2">The sequence shown here is derived from an EMBL/GenBank/DDBJ whole genome shotgun (WGS) entry which is preliminary data.</text>
</comment>
<protein>
    <submittedName>
        <fullName evidence="2">Uncharacterized protein</fullName>
    </submittedName>
</protein>
<name>A0AAD8JNZ4_TARER</name>